<dbReference type="EMBL" id="JBITLV010000001">
    <property type="protein sequence ID" value="MFI7586279.1"/>
    <property type="molecule type" value="Genomic_DNA"/>
</dbReference>
<keyword evidence="3" id="KW-1185">Reference proteome</keyword>
<feature type="domain" description="Endoribonuclease L-PSP/chorismate mutase-like" evidence="1">
    <location>
        <begin position="7"/>
        <end position="145"/>
    </location>
</feature>
<proteinExistence type="predicted"/>
<evidence type="ECO:0000313" key="2">
    <source>
        <dbReference type="EMBL" id="MFI7586279.1"/>
    </source>
</evidence>
<dbReference type="PANTHER" id="PTHR43760">
    <property type="entry name" value="ENDORIBONUCLEASE-RELATED"/>
    <property type="match status" value="1"/>
</dbReference>
<name>A0ABW8AIT9_9ACTN</name>
<dbReference type="Proteomes" id="UP001612915">
    <property type="component" value="Unassembled WGS sequence"/>
</dbReference>
<dbReference type="PANTHER" id="PTHR43760:SF1">
    <property type="entry name" value="ENDORIBONUCLEASE L-PSP_CHORISMATE MUTASE-LIKE DOMAIN-CONTAINING PROTEIN"/>
    <property type="match status" value="1"/>
</dbReference>
<reference evidence="2 3" key="1">
    <citation type="submission" date="2024-10" db="EMBL/GenBank/DDBJ databases">
        <title>The Natural Products Discovery Center: Release of the First 8490 Sequenced Strains for Exploring Actinobacteria Biosynthetic Diversity.</title>
        <authorList>
            <person name="Kalkreuter E."/>
            <person name="Kautsar S.A."/>
            <person name="Yang D."/>
            <person name="Bader C.D."/>
            <person name="Teijaro C.N."/>
            <person name="Fluegel L."/>
            <person name="Davis C.M."/>
            <person name="Simpson J.R."/>
            <person name="Lauterbach L."/>
            <person name="Steele A.D."/>
            <person name="Gui C."/>
            <person name="Meng S."/>
            <person name="Li G."/>
            <person name="Viehrig K."/>
            <person name="Ye F."/>
            <person name="Su P."/>
            <person name="Kiefer A.F."/>
            <person name="Nichols A."/>
            <person name="Cepeda A.J."/>
            <person name="Yan W."/>
            <person name="Fan B."/>
            <person name="Jiang Y."/>
            <person name="Adhikari A."/>
            <person name="Zheng C.-J."/>
            <person name="Schuster L."/>
            <person name="Cowan T.M."/>
            <person name="Smanski M.J."/>
            <person name="Chevrette M.G."/>
            <person name="De Carvalho L.P.S."/>
            <person name="Shen B."/>
        </authorList>
    </citation>
    <scope>NUCLEOTIDE SEQUENCE [LARGE SCALE GENOMIC DNA]</scope>
    <source>
        <strain evidence="2 3">NPDC049639</strain>
    </source>
</reference>
<evidence type="ECO:0000259" key="1">
    <source>
        <dbReference type="Pfam" id="PF14588"/>
    </source>
</evidence>
<dbReference type="Pfam" id="PF14588">
    <property type="entry name" value="YjgF_endoribonc"/>
    <property type="match status" value="1"/>
</dbReference>
<dbReference type="SUPFAM" id="SSF55298">
    <property type="entry name" value="YjgF-like"/>
    <property type="match status" value="1"/>
</dbReference>
<gene>
    <name evidence="2" type="ORF">ACIB24_04325</name>
</gene>
<comment type="caution">
    <text evidence="2">The sequence shown here is derived from an EMBL/GenBank/DDBJ whole genome shotgun (WGS) entry which is preliminary data.</text>
</comment>
<organism evidence="2 3">
    <name type="scientific">Spongisporangium articulatum</name>
    <dbReference type="NCBI Taxonomy" id="3362603"/>
    <lineage>
        <taxon>Bacteria</taxon>
        <taxon>Bacillati</taxon>
        <taxon>Actinomycetota</taxon>
        <taxon>Actinomycetes</taxon>
        <taxon>Kineosporiales</taxon>
        <taxon>Kineosporiaceae</taxon>
        <taxon>Spongisporangium</taxon>
    </lineage>
</organism>
<evidence type="ECO:0000313" key="3">
    <source>
        <dbReference type="Proteomes" id="UP001612915"/>
    </source>
</evidence>
<protein>
    <submittedName>
        <fullName evidence="2">RidA family protein</fullName>
    </submittedName>
</protein>
<dbReference type="RefSeq" id="WP_398275643.1">
    <property type="nucleotide sequence ID" value="NZ_JBITLV010000001.1"/>
</dbReference>
<dbReference type="InterPro" id="IPR013813">
    <property type="entry name" value="Endoribo_LPSP/chorism_mut-like"/>
</dbReference>
<dbReference type="CDD" id="cd02199">
    <property type="entry name" value="YjgF_YER057c_UK114_like_1"/>
    <property type="match status" value="1"/>
</dbReference>
<sequence length="156" mass="16068">MGRVADRLAELGIELPAVVTPVASYTPAVLDGDHVWVSGQVPMVQGSLARTGKLGDGEGFVTVEEGYELARICALNGIAAAHSVLGDLDRVVRVVKVLGMVNSDPQFTGQPQVINGASDVLGQVFGEAGVHARSAFGVAALPLGAPVEVEMVLAVR</sequence>
<dbReference type="Gene3D" id="3.30.1330.40">
    <property type="entry name" value="RutC-like"/>
    <property type="match status" value="1"/>
</dbReference>
<dbReference type="InterPro" id="IPR035959">
    <property type="entry name" value="RutC-like_sf"/>
</dbReference>
<accession>A0ABW8AIT9</accession>